<reference evidence="2" key="1">
    <citation type="submission" date="2016-09" db="EMBL/GenBank/DDBJ databases">
        <authorList>
            <person name="Capua I."/>
            <person name="De Benedictis P."/>
            <person name="Joannis T."/>
            <person name="Lombin L.H."/>
            <person name="Cattoli G."/>
        </authorList>
    </citation>
    <scope>NUCLEOTIDE SEQUENCE</scope>
    <source>
        <strain evidence="2">B9</strain>
    </source>
</reference>
<proteinExistence type="inferred from homology"/>
<dbReference type="Gene3D" id="3.40.190.150">
    <property type="entry name" value="Bordetella uptake gene, domain 1"/>
    <property type="match status" value="1"/>
</dbReference>
<evidence type="ECO:0000256" key="1">
    <source>
        <dbReference type="ARBA" id="ARBA00006987"/>
    </source>
</evidence>
<comment type="similarity">
    <text evidence="1">Belongs to the UPF0065 (bug) family.</text>
</comment>
<dbReference type="AlphaFoldDB" id="A0A1K0II76"/>
<dbReference type="PANTHER" id="PTHR42928">
    <property type="entry name" value="TRICARBOXYLATE-BINDING PROTEIN"/>
    <property type="match status" value="1"/>
</dbReference>
<sequence length="98" mass="10917">MFISPVTALPYLKSGKLKALGVFVSHRISVLRDLPTLDEAGAPNFDIGIWVQMPEVRSRLDEMGYTPMGGTPEALAKRIEKDSATYRKLIQDAKIRLD</sequence>
<protein>
    <recommendedName>
        <fullName evidence="3">Extra-cytoplasmic solute receptor</fullName>
    </recommendedName>
</protein>
<dbReference type="PANTHER" id="PTHR42928:SF5">
    <property type="entry name" value="BLR1237 PROTEIN"/>
    <property type="match status" value="1"/>
</dbReference>
<dbReference type="InterPro" id="IPR005064">
    <property type="entry name" value="BUG"/>
</dbReference>
<dbReference type="Pfam" id="PF03401">
    <property type="entry name" value="TctC"/>
    <property type="match status" value="1"/>
</dbReference>
<gene>
    <name evidence="2" type="ORF">CNECB9_3480096</name>
</gene>
<dbReference type="InterPro" id="IPR042100">
    <property type="entry name" value="Bug_dom1"/>
</dbReference>
<accession>A0A1K0II76</accession>
<organism evidence="2">
    <name type="scientific">Cupriavidus necator</name>
    <name type="common">Alcaligenes eutrophus</name>
    <name type="synonym">Ralstonia eutropha</name>
    <dbReference type="NCBI Taxonomy" id="106590"/>
    <lineage>
        <taxon>Bacteria</taxon>
        <taxon>Pseudomonadati</taxon>
        <taxon>Pseudomonadota</taxon>
        <taxon>Betaproteobacteria</taxon>
        <taxon>Burkholderiales</taxon>
        <taxon>Burkholderiaceae</taxon>
        <taxon>Cupriavidus</taxon>
    </lineage>
</organism>
<evidence type="ECO:0008006" key="3">
    <source>
        <dbReference type="Google" id="ProtNLM"/>
    </source>
</evidence>
<evidence type="ECO:0000313" key="2">
    <source>
        <dbReference type="EMBL" id="SCU76939.1"/>
    </source>
</evidence>
<name>A0A1K0II76_CUPNE</name>
<dbReference type="EMBL" id="FMSH01000277">
    <property type="protein sequence ID" value="SCU76939.1"/>
    <property type="molecule type" value="Genomic_DNA"/>
</dbReference>